<feature type="region of interest" description="Disordered" evidence="6">
    <location>
        <begin position="1169"/>
        <end position="1318"/>
    </location>
</feature>
<feature type="compositionally biased region" description="Polar residues" evidence="6">
    <location>
        <begin position="222"/>
        <end position="231"/>
    </location>
</feature>
<feature type="domain" description="ARID" evidence="7">
    <location>
        <begin position="535"/>
        <end position="626"/>
    </location>
</feature>
<dbReference type="CDD" id="cd16100">
    <property type="entry name" value="ARID"/>
    <property type="match status" value="1"/>
</dbReference>
<keyword evidence="4" id="KW-0804">Transcription</keyword>
<evidence type="ECO:0000256" key="3">
    <source>
        <dbReference type="ARBA" id="ARBA00023125"/>
    </source>
</evidence>
<dbReference type="GO" id="GO:0006357">
    <property type="term" value="P:regulation of transcription by RNA polymerase II"/>
    <property type="evidence" value="ECO:0007669"/>
    <property type="project" value="TreeGrafter"/>
</dbReference>
<keyword evidence="1" id="KW-0156">Chromatin regulator</keyword>
<dbReference type="GO" id="GO:0005634">
    <property type="term" value="C:nucleus"/>
    <property type="evidence" value="ECO:0007669"/>
    <property type="project" value="TreeGrafter"/>
</dbReference>
<dbReference type="SUPFAM" id="SSF46774">
    <property type="entry name" value="ARID-like"/>
    <property type="match status" value="1"/>
</dbReference>
<evidence type="ECO:0000256" key="1">
    <source>
        <dbReference type="ARBA" id="ARBA00022853"/>
    </source>
</evidence>
<evidence type="ECO:0000313" key="8">
    <source>
        <dbReference type="EMBL" id="GAU89838.1"/>
    </source>
</evidence>
<proteinExistence type="predicted"/>
<feature type="compositionally biased region" description="Basic residues" evidence="6">
    <location>
        <begin position="1034"/>
        <end position="1050"/>
    </location>
</feature>
<feature type="compositionally biased region" description="Polar residues" evidence="6">
    <location>
        <begin position="1124"/>
        <end position="1133"/>
    </location>
</feature>
<feature type="region of interest" description="Disordered" evidence="6">
    <location>
        <begin position="876"/>
        <end position="1068"/>
    </location>
</feature>
<dbReference type="PROSITE" id="PS51011">
    <property type="entry name" value="ARID"/>
    <property type="match status" value="1"/>
</dbReference>
<feature type="region of interest" description="Disordered" evidence="6">
    <location>
        <begin position="1084"/>
        <end position="1141"/>
    </location>
</feature>
<accession>A0A1D1UUI3</accession>
<dbReference type="InterPro" id="IPR012603">
    <property type="entry name" value="ARID4A/B_PWWP"/>
</dbReference>
<gene>
    <name evidence="8" type="primary">RvY_02340-1</name>
    <name evidence="8" type="synonym">RvY_02340.1</name>
    <name evidence="8" type="ORF">RvY_02340</name>
</gene>
<evidence type="ECO:0000256" key="6">
    <source>
        <dbReference type="SAM" id="MobiDB-lite"/>
    </source>
</evidence>
<dbReference type="PANTHER" id="PTHR13964">
    <property type="entry name" value="RBP-RELATED"/>
    <property type="match status" value="1"/>
</dbReference>
<feature type="compositionally biased region" description="Basic and acidic residues" evidence="6">
    <location>
        <begin position="232"/>
        <end position="247"/>
    </location>
</feature>
<feature type="region of interest" description="Disordered" evidence="6">
    <location>
        <begin position="644"/>
        <end position="756"/>
    </location>
</feature>
<evidence type="ECO:0000313" key="9">
    <source>
        <dbReference type="Proteomes" id="UP000186922"/>
    </source>
</evidence>
<evidence type="ECO:0000259" key="7">
    <source>
        <dbReference type="PROSITE" id="PS51011"/>
    </source>
</evidence>
<dbReference type="Proteomes" id="UP000186922">
    <property type="component" value="Unassembled WGS sequence"/>
</dbReference>
<dbReference type="SMART" id="SM00501">
    <property type="entry name" value="BRIGHT"/>
    <property type="match status" value="1"/>
</dbReference>
<feature type="compositionally biased region" description="Basic and acidic residues" evidence="6">
    <location>
        <begin position="193"/>
        <end position="203"/>
    </location>
</feature>
<dbReference type="InterPro" id="IPR001606">
    <property type="entry name" value="ARID_dom"/>
</dbReference>
<keyword evidence="2" id="KW-0805">Transcription regulation</keyword>
<dbReference type="PANTHER" id="PTHR13964:SF27">
    <property type="entry name" value="HAT-TRICK, ISOFORM D"/>
    <property type="match status" value="1"/>
</dbReference>
<feature type="compositionally biased region" description="Low complexity" evidence="6">
    <location>
        <begin position="280"/>
        <end position="293"/>
    </location>
</feature>
<feature type="region of interest" description="Disordered" evidence="6">
    <location>
        <begin position="512"/>
        <end position="536"/>
    </location>
</feature>
<feature type="compositionally biased region" description="Low complexity" evidence="6">
    <location>
        <begin position="887"/>
        <end position="897"/>
    </location>
</feature>
<protein>
    <recommendedName>
        <fullName evidence="7">ARID domain-containing protein</fullName>
    </recommendedName>
</protein>
<organism evidence="8 9">
    <name type="scientific">Ramazzottius varieornatus</name>
    <name type="common">Water bear</name>
    <name type="synonym">Tardigrade</name>
    <dbReference type="NCBI Taxonomy" id="947166"/>
    <lineage>
        <taxon>Eukaryota</taxon>
        <taxon>Metazoa</taxon>
        <taxon>Ecdysozoa</taxon>
        <taxon>Tardigrada</taxon>
        <taxon>Eutardigrada</taxon>
        <taxon>Parachela</taxon>
        <taxon>Hypsibioidea</taxon>
        <taxon>Ramazzottiidae</taxon>
        <taxon>Ramazzottius</taxon>
    </lineage>
</organism>
<keyword evidence="3" id="KW-0238">DNA-binding</keyword>
<dbReference type="OrthoDB" id="10068428at2759"/>
<reference evidence="8 9" key="1">
    <citation type="journal article" date="2016" name="Nat. Commun.">
        <title>Extremotolerant tardigrade genome and improved radiotolerance of human cultured cells by tardigrade-unique protein.</title>
        <authorList>
            <person name="Hashimoto T."/>
            <person name="Horikawa D.D."/>
            <person name="Saito Y."/>
            <person name="Kuwahara H."/>
            <person name="Kozuka-Hata H."/>
            <person name="Shin-I T."/>
            <person name="Minakuchi Y."/>
            <person name="Ohishi K."/>
            <person name="Motoyama A."/>
            <person name="Aizu T."/>
            <person name="Enomoto A."/>
            <person name="Kondo K."/>
            <person name="Tanaka S."/>
            <person name="Hara Y."/>
            <person name="Koshikawa S."/>
            <person name="Sagara H."/>
            <person name="Miura T."/>
            <person name="Yokobori S."/>
            <person name="Miyagawa K."/>
            <person name="Suzuki Y."/>
            <person name="Kubo T."/>
            <person name="Oyama M."/>
            <person name="Kohara Y."/>
            <person name="Fujiyama A."/>
            <person name="Arakawa K."/>
            <person name="Katayama T."/>
            <person name="Toyoda A."/>
            <person name="Kunieda T."/>
        </authorList>
    </citation>
    <scope>NUCLEOTIDE SEQUENCE [LARGE SCALE GENOMIC DNA]</scope>
    <source>
        <strain evidence="8 9">YOKOZUNA-1</strain>
    </source>
</reference>
<sequence>MPPQSKDEPVVLVLGTEVSARFNGAFCEAKIRSLTPDVKLRVRPVPEGDVFTVRSPNIITELKDIRVDGEVTVRHPTTEATLQVIVLQSTDFSTYVVDFNDGDEKKLKRNSLLLKSGKHFDQSISLDNLPLTQPEKMAASTSGAAEDAPSKKRSGRNDSIVSGETDDSSDVESVRRSVRQRRPVTYTSTSNNGRKERLPKVDESDSSQSSLKDIVSMDESTDLNAPSTSKASEPEKAKEVEKLKDEAVATPADVKPERDRIELTQVVQPQVKRRVGRPPSNKSKAAKALAAEEAISKEVNATGSTKETDETEVNAASAPESTVKPTLDVPSAATRAQKDTEKETARTSPRRRLGDSETTPEVPAARLHPPANGTVKPEPREPLKEEVVPAAAATSSDATGAKGPTLQEEYPVKTVVCVLQNGRKKCKWLPGVVVHPESRKKSKVTDGNEVLIRLFSNSSYIKARRDQVKLFHEGVYTFPDEDRVLKSDSALLFFREQILPPTWSTSMFLPVEAPRESSEDGNEDAASTRDDDEEESEANRFMIQFIKWSDERGHPYDNAAMVEDKPVDMYKLYKAVHNAGGYNKCNQENKWEDIREELGFAMQGTSAPVLKEIYQKYLHGHGGFESIYRSLGSSVTDIRLGRKRYTTQESRNSVPPPDHFESLSHSPVPKKRPTSPQQGGKKRRGRPPASVARELNTTADGRLILSVNEPKAKRSKAPTSTSDVPVEEGPGESIASTSKVDRSISEESGDVAPAGDAGWMAMRDKAVPDTPQITDPSVLKPGAIVTVLYRKVKKGPVPIAYPARIVDNVGNVAFYVHYEGWNKRYDEWVPLAAITGVVSLTEVGPSTLNSSQLSKIRAPLRRAEWSTYRAQLDKAMNLSPSNDHSMADTASTTSATSEHPEAVPESTLPSKGILASEEDKVKVETAETAKAQRKRSRSDSTSALAVPEVPKRARVPSAAATRPAVEDTVPEMKKSKSAGETVPREKSPLKTIPEESSDVARSSAPAKEAEKVPSTSKESAGDTDRLAGEEVKPRKSKSGKGKGKVDKKKVKSDAPEVKPSEQSGVAANVVEVVTLKVEEVDSAVVVQAQEKPAEEQVRESKKRKKSRSKKGEDALTVSVEEAKSTSGSASPTSRDAGGIIATTTTPATGLVDAKKGVVEEEKYVSVLALDKPAKTKKARKSKEVAQETKAAEPALEATPKPRAAPTSESALIRVEHLLRPAEPQEPAPARPVPAPPRKKKEKTQAASTVPKIEERPQQELIGPPSASLPAIVVDHTPTADRAAVSEETASKEPAKEKRGKADRPSKKGKKEAVPEPTIELPLKAPHFASIHSAALERLGLPLDGSESGKETVTVEDEFGSFARLVIEGVDLTDPDVLHTGAATLTGAARIEAYEQCLNDTLLISQLLIHRLATGYHILKRSEELQQDLQGVKKEDVAPNVSVAETEPTDVKKSSLITSGASGRGRPPKSKL</sequence>
<feature type="compositionally biased region" description="Basic and acidic residues" evidence="6">
    <location>
        <begin position="336"/>
        <end position="345"/>
    </location>
</feature>
<dbReference type="InterPro" id="IPR016197">
    <property type="entry name" value="Chromo-like_dom_sf"/>
</dbReference>
<dbReference type="GO" id="GO:0006325">
    <property type="term" value="P:chromatin organization"/>
    <property type="evidence" value="ECO:0007669"/>
    <property type="project" value="UniProtKB-KW"/>
</dbReference>
<keyword evidence="5" id="KW-0539">Nucleus</keyword>
<feature type="region of interest" description="Disordered" evidence="6">
    <location>
        <begin position="135"/>
        <end position="404"/>
    </location>
</feature>
<feature type="compositionally biased region" description="Basic and acidic residues" evidence="6">
    <location>
        <begin position="1019"/>
        <end position="1033"/>
    </location>
</feature>
<keyword evidence="9" id="KW-1185">Reference proteome</keyword>
<dbReference type="Pfam" id="PF08169">
    <property type="entry name" value="RBB1NT"/>
    <property type="match status" value="1"/>
</dbReference>
<feature type="compositionally biased region" description="Low complexity" evidence="6">
    <location>
        <begin position="390"/>
        <end position="401"/>
    </location>
</feature>
<feature type="compositionally biased region" description="Basic and acidic residues" evidence="6">
    <location>
        <begin position="1181"/>
        <end position="1190"/>
    </location>
</feature>
<dbReference type="Gene3D" id="1.10.150.60">
    <property type="entry name" value="ARID DNA-binding domain"/>
    <property type="match status" value="1"/>
</dbReference>
<dbReference type="EMBL" id="BDGG01000001">
    <property type="protein sequence ID" value="GAU89838.1"/>
    <property type="molecule type" value="Genomic_DNA"/>
</dbReference>
<dbReference type="InterPro" id="IPR051232">
    <property type="entry name" value="ARID/SWI1_ChromRemod"/>
</dbReference>
<dbReference type="SUPFAM" id="SSF54160">
    <property type="entry name" value="Chromo domain-like"/>
    <property type="match status" value="1"/>
</dbReference>
<dbReference type="Pfam" id="PF11717">
    <property type="entry name" value="Tudor-knot"/>
    <property type="match status" value="1"/>
</dbReference>
<evidence type="ECO:0000256" key="2">
    <source>
        <dbReference type="ARBA" id="ARBA00023015"/>
    </source>
</evidence>
<dbReference type="SMART" id="SM01014">
    <property type="entry name" value="ARID"/>
    <property type="match status" value="1"/>
</dbReference>
<feature type="region of interest" description="Disordered" evidence="6">
    <location>
        <begin position="1430"/>
        <end position="1471"/>
    </location>
</feature>
<feature type="compositionally biased region" description="Basic and acidic residues" evidence="6">
    <location>
        <begin position="1288"/>
        <end position="1313"/>
    </location>
</feature>
<dbReference type="InterPro" id="IPR025995">
    <property type="entry name" value="Tudor-knot"/>
</dbReference>
<dbReference type="Pfam" id="PF01388">
    <property type="entry name" value="ARID"/>
    <property type="match status" value="1"/>
</dbReference>
<name>A0A1D1UUI3_RAMVA</name>
<evidence type="ECO:0000256" key="4">
    <source>
        <dbReference type="ARBA" id="ARBA00023163"/>
    </source>
</evidence>
<comment type="caution">
    <text evidence="8">The sequence shown here is derived from an EMBL/GenBank/DDBJ whole genome shotgun (WGS) entry which is preliminary data.</text>
</comment>
<feature type="compositionally biased region" description="Basic and acidic residues" evidence="6">
    <location>
        <begin position="917"/>
        <end position="927"/>
    </location>
</feature>
<dbReference type="STRING" id="947166.A0A1D1UUI3"/>
<feature type="compositionally biased region" description="Pro residues" evidence="6">
    <location>
        <begin position="1223"/>
        <end position="1235"/>
    </location>
</feature>
<dbReference type="GO" id="GO:0000976">
    <property type="term" value="F:transcription cis-regulatory region binding"/>
    <property type="evidence" value="ECO:0007669"/>
    <property type="project" value="TreeGrafter"/>
</dbReference>
<dbReference type="InterPro" id="IPR036431">
    <property type="entry name" value="ARID_dom_sf"/>
</dbReference>
<evidence type="ECO:0000256" key="5">
    <source>
        <dbReference type="ARBA" id="ARBA00023242"/>
    </source>
</evidence>
<dbReference type="Gene3D" id="2.30.30.140">
    <property type="match status" value="3"/>
</dbReference>
<feature type="compositionally biased region" description="Basic and acidic residues" evidence="6">
    <location>
        <begin position="377"/>
        <end position="387"/>
    </location>
</feature>